<protein>
    <submittedName>
        <fullName evidence="4">Uncharacterized protein LOC112694244</fullName>
    </submittedName>
</protein>
<proteinExistence type="predicted"/>
<evidence type="ECO:0000313" key="4">
    <source>
        <dbReference type="RefSeq" id="XP_025425435.1"/>
    </source>
</evidence>
<dbReference type="InterPro" id="IPR027831">
    <property type="entry name" value="DUF4485"/>
</dbReference>
<evidence type="ECO:0000313" key="3">
    <source>
        <dbReference type="Proteomes" id="UP000694846"/>
    </source>
</evidence>
<feature type="domain" description="DUF4485" evidence="2">
    <location>
        <begin position="5"/>
        <end position="81"/>
    </location>
</feature>
<dbReference type="OrthoDB" id="6625627at2759"/>
<feature type="region of interest" description="Disordered" evidence="1">
    <location>
        <begin position="109"/>
        <end position="148"/>
    </location>
</feature>
<evidence type="ECO:0000259" key="2">
    <source>
        <dbReference type="Pfam" id="PF14846"/>
    </source>
</evidence>
<gene>
    <name evidence="4" type="primary">LOC112694244</name>
</gene>
<feature type="compositionally biased region" description="Acidic residues" evidence="1">
    <location>
        <begin position="111"/>
        <end position="142"/>
    </location>
</feature>
<dbReference type="GeneID" id="112694244"/>
<dbReference type="Proteomes" id="UP000694846">
    <property type="component" value="Unplaced"/>
</dbReference>
<sequence length="532" mass="59549">MNSYTDFDEVVTEISEHAIAMDDSQMAITIDKWLTKLTADDRGPNELNYLRLLQHMMVQRRVSQPFVKLPPEGPLLPLTRYLNQPERSHFSCDDDCRSKNDTDDVAVVAENGDEVDGADDGDENGADDGDENGTDDDDDDDDKVWSYDSADTCTRREDVVTDASAIVVDREGVDTDKYEDRGGTSGDDNDKAAASGAIDSAWTKRDGHLAAAGEHREYAKSGNRDAVRYEKMCDPCVDGTGPRGHEMLHGKPLSAAYKSLLGDCALPVFTETEKKKVGPELLQVLENVDDDTTLQDFYYQVSQYTCDQGVMMMKVSESMVDEFRMFVSDVFESRTEHISDGLSKEQTSLNEKYTYLKDRALNRATVALDFLREALPVFNWHKYHSEPEAYMKREILRQVPPSSGDSSSAVKGSGTVAHDNAMVADDSEDTQQQSSVIKKLLYSLNWMRTEVARVDCEASRLYSQREKLTANLVATNEKRTAAQCRATNDIDRHQSELALLRHKSDEQTKIIDRLVESIQLMQAKQPSSSVSC</sequence>
<name>A0A8B8GQX3_9HEMI</name>
<dbReference type="AlphaFoldDB" id="A0A8B8GQX3"/>
<keyword evidence="3" id="KW-1185">Reference proteome</keyword>
<reference evidence="4" key="1">
    <citation type="submission" date="2025-08" db="UniProtKB">
        <authorList>
            <consortium name="RefSeq"/>
        </authorList>
    </citation>
    <scope>IDENTIFICATION</scope>
    <source>
        <tissue evidence="4">Whole body</tissue>
    </source>
</reference>
<feature type="region of interest" description="Disordered" evidence="1">
    <location>
        <begin position="171"/>
        <end position="194"/>
    </location>
</feature>
<evidence type="ECO:0000256" key="1">
    <source>
        <dbReference type="SAM" id="MobiDB-lite"/>
    </source>
</evidence>
<organism evidence="3 4">
    <name type="scientific">Sipha flava</name>
    <name type="common">yellow sugarcane aphid</name>
    <dbReference type="NCBI Taxonomy" id="143950"/>
    <lineage>
        <taxon>Eukaryota</taxon>
        <taxon>Metazoa</taxon>
        <taxon>Ecdysozoa</taxon>
        <taxon>Arthropoda</taxon>
        <taxon>Hexapoda</taxon>
        <taxon>Insecta</taxon>
        <taxon>Pterygota</taxon>
        <taxon>Neoptera</taxon>
        <taxon>Paraneoptera</taxon>
        <taxon>Hemiptera</taxon>
        <taxon>Sternorrhyncha</taxon>
        <taxon>Aphidomorpha</taxon>
        <taxon>Aphidoidea</taxon>
        <taxon>Aphididae</taxon>
        <taxon>Sipha</taxon>
    </lineage>
</organism>
<feature type="compositionally biased region" description="Basic and acidic residues" evidence="1">
    <location>
        <begin position="171"/>
        <end position="182"/>
    </location>
</feature>
<dbReference type="Pfam" id="PF14846">
    <property type="entry name" value="DUF4485"/>
    <property type="match status" value="1"/>
</dbReference>
<accession>A0A8B8GQX3</accession>
<dbReference type="RefSeq" id="XP_025425435.1">
    <property type="nucleotide sequence ID" value="XM_025569650.1"/>
</dbReference>